<accession>A0ABP4YTA3</accession>
<evidence type="ECO:0000313" key="2">
    <source>
        <dbReference type="Proteomes" id="UP001500218"/>
    </source>
</evidence>
<keyword evidence="2" id="KW-1185">Reference proteome</keyword>
<dbReference type="InterPro" id="IPR017853">
    <property type="entry name" value="GH"/>
</dbReference>
<gene>
    <name evidence="1" type="ORF">GCM10009682_56230</name>
</gene>
<sequence length="360" mass="37629">MRAQQLVFKTVAVAILAVAGAGAGMALGDMTDRRPRATVAEPERSAVAVPVPRPAPVPAARFRAPLYYQPFGSDVDLVGRALDTSGARDLILAFVLDAGGCRPAWQGDPALLVGADAAVAATVDSVRRRGGDVAVSFGGAAGTELGVACGSDRALAAAYQKVIDAYGLTRIDLDYEAEDLAVGVDRRMRAVRLLLDRAGATGRPLRVSLTLPVGRDGLPPVAVAGIRAALRAGVRPDIVNVMAFNLGAGTTQADIRGALEAAHGQVKVLFGDSDAAAYARLGLQLMIGHADVRGERLLPLDARSLVEYGKARRLGWLSFWSLNRDQACVGPTPVEWAVPTCSGVDQRPYEFAGIVAGFAR</sequence>
<evidence type="ECO:0000313" key="1">
    <source>
        <dbReference type="EMBL" id="GAA1830193.1"/>
    </source>
</evidence>
<dbReference type="Proteomes" id="UP001500218">
    <property type="component" value="Unassembled WGS sequence"/>
</dbReference>
<comment type="caution">
    <text evidence="1">The sequence shown here is derived from an EMBL/GenBank/DDBJ whole genome shotgun (WGS) entry which is preliminary data.</text>
</comment>
<organism evidence="1 2">
    <name type="scientific">Luedemannella flava</name>
    <dbReference type="NCBI Taxonomy" id="349316"/>
    <lineage>
        <taxon>Bacteria</taxon>
        <taxon>Bacillati</taxon>
        <taxon>Actinomycetota</taxon>
        <taxon>Actinomycetes</taxon>
        <taxon>Micromonosporales</taxon>
        <taxon>Micromonosporaceae</taxon>
        <taxon>Luedemannella</taxon>
    </lineage>
</organism>
<dbReference type="Gene3D" id="3.20.20.80">
    <property type="entry name" value="Glycosidases"/>
    <property type="match status" value="1"/>
</dbReference>
<dbReference type="PANTHER" id="PTHR42976">
    <property type="entry name" value="BIFUNCTIONAL CHITINASE/LYSOZYME-RELATED"/>
    <property type="match status" value="1"/>
</dbReference>
<dbReference type="RefSeq" id="WP_344138831.1">
    <property type="nucleotide sequence ID" value="NZ_BAAALT010000261.1"/>
</dbReference>
<evidence type="ECO:0008006" key="3">
    <source>
        <dbReference type="Google" id="ProtNLM"/>
    </source>
</evidence>
<name>A0ABP4YTA3_9ACTN</name>
<proteinExistence type="predicted"/>
<protein>
    <recommendedName>
        <fullName evidence="3">Chitinase</fullName>
    </recommendedName>
</protein>
<dbReference type="PANTHER" id="PTHR42976:SF1">
    <property type="entry name" value="GH18 DOMAIN-CONTAINING PROTEIN-RELATED"/>
    <property type="match status" value="1"/>
</dbReference>
<dbReference type="InterPro" id="IPR052750">
    <property type="entry name" value="GH18_Chitinase"/>
</dbReference>
<reference evidence="2" key="1">
    <citation type="journal article" date="2019" name="Int. J. Syst. Evol. Microbiol.">
        <title>The Global Catalogue of Microorganisms (GCM) 10K type strain sequencing project: providing services to taxonomists for standard genome sequencing and annotation.</title>
        <authorList>
            <consortium name="The Broad Institute Genomics Platform"/>
            <consortium name="The Broad Institute Genome Sequencing Center for Infectious Disease"/>
            <person name="Wu L."/>
            <person name="Ma J."/>
        </authorList>
    </citation>
    <scope>NUCLEOTIDE SEQUENCE [LARGE SCALE GENOMIC DNA]</scope>
    <source>
        <strain evidence="2">JCM 13250</strain>
    </source>
</reference>
<dbReference type="SUPFAM" id="SSF51445">
    <property type="entry name" value="(Trans)glycosidases"/>
    <property type="match status" value="1"/>
</dbReference>
<dbReference type="EMBL" id="BAAALT010000261">
    <property type="protein sequence ID" value="GAA1830193.1"/>
    <property type="molecule type" value="Genomic_DNA"/>
</dbReference>